<evidence type="ECO:0000313" key="8">
    <source>
        <dbReference type="RefSeq" id="XP_012946848.1"/>
    </source>
</evidence>
<evidence type="ECO:0000256" key="3">
    <source>
        <dbReference type="ARBA" id="ARBA00022989"/>
    </source>
</evidence>
<keyword evidence="7" id="KW-1185">Reference proteome</keyword>
<accession>A0ABM1AFW0</accession>
<feature type="transmembrane region" description="Helical" evidence="5">
    <location>
        <begin position="168"/>
        <end position="188"/>
    </location>
</feature>
<gene>
    <name evidence="8" type="primary">LOC101860000</name>
</gene>
<feature type="domain" description="G-protein coupled receptors family 2 profile 2" evidence="6">
    <location>
        <begin position="68"/>
        <end position="274"/>
    </location>
</feature>
<keyword evidence="4 5" id="KW-0472">Membrane</keyword>
<feature type="transmembrane region" description="Helical" evidence="5">
    <location>
        <begin position="233"/>
        <end position="255"/>
    </location>
</feature>
<evidence type="ECO:0000259" key="6">
    <source>
        <dbReference type="PROSITE" id="PS50261"/>
    </source>
</evidence>
<keyword evidence="2 5" id="KW-0812">Transmembrane</keyword>
<dbReference type="InterPro" id="IPR017981">
    <property type="entry name" value="GPCR_2-like_7TM"/>
</dbReference>
<dbReference type="PROSITE" id="PS50261">
    <property type="entry name" value="G_PROTEIN_RECEP_F2_4"/>
    <property type="match status" value="1"/>
</dbReference>
<evidence type="ECO:0000256" key="2">
    <source>
        <dbReference type="ARBA" id="ARBA00022692"/>
    </source>
</evidence>
<reference evidence="8" key="1">
    <citation type="submission" date="2025-08" db="UniProtKB">
        <authorList>
            <consortium name="RefSeq"/>
        </authorList>
    </citation>
    <scope>IDENTIFICATION</scope>
</reference>
<comment type="subcellular location">
    <subcellularLocation>
        <location evidence="1">Membrane</location>
        <topology evidence="1">Multi-pass membrane protein</topology>
    </subcellularLocation>
</comment>
<dbReference type="PANTHER" id="PTHR45620:SF17">
    <property type="entry name" value="PDF RECEPTOR"/>
    <property type="match status" value="1"/>
</dbReference>
<dbReference type="PRINTS" id="PR00249">
    <property type="entry name" value="GPCRSECRETIN"/>
</dbReference>
<keyword evidence="3 5" id="KW-1133">Transmembrane helix</keyword>
<evidence type="ECO:0000313" key="7">
    <source>
        <dbReference type="Proteomes" id="UP000694888"/>
    </source>
</evidence>
<protein>
    <submittedName>
        <fullName evidence="8">PDF receptor</fullName>
    </submittedName>
</protein>
<dbReference type="Gene3D" id="1.20.1070.10">
    <property type="entry name" value="Rhodopsin 7-helix transmembrane proteins"/>
    <property type="match status" value="1"/>
</dbReference>
<dbReference type="PANTHER" id="PTHR45620">
    <property type="entry name" value="PDF RECEPTOR-LIKE PROTEIN-RELATED"/>
    <property type="match status" value="1"/>
</dbReference>
<name>A0ABM1AFW0_APLCA</name>
<dbReference type="Proteomes" id="UP000694888">
    <property type="component" value="Unplaced"/>
</dbReference>
<feature type="transmembrane region" description="Helical" evidence="5">
    <location>
        <begin position="73"/>
        <end position="93"/>
    </location>
</feature>
<feature type="transmembrane region" description="Helical" evidence="5">
    <location>
        <begin position="105"/>
        <end position="123"/>
    </location>
</feature>
<dbReference type="InterPro" id="IPR050332">
    <property type="entry name" value="GPCR_2"/>
</dbReference>
<evidence type="ECO:0000256" key="5">
    <source>
        <dbReference type="SAM" id="Phobius"/>
    </source>
</evidence>
<dbReference type="GeneID" id="101860000"/>
<keyword evidence="8" id="KW-0675">Receptor</keyword>
<organism evidence="7 8">
    <name type="scientific">Aplysia californica</name>
    <name type="common">California sea hare</name>
    <dbReference type="NCBI Taxonomy" id="6500"/>
    <lineage>
        <taxon>Eukaryota</taxon>
        <taxon>Metazoa</taxon>
        <taxon>Spiralia</taxon>
        <taxon>Lophotrochozoa</taxon>
        <taxon>Mollusca</taxon>
        <taxon>Gastropoda</taxon>
        <taxon>Heterobranchia</taxon>
        <taxon>Euthyneura</taxon>
        <taxon>Tectipleura</taxon>
        <taxon>Aplysiida</taxon>
        <taxon>Aplysioidea</taxon>
        <taxon>Aplysiidae</taxon>
        <taxon>Aplysia</taxon>
    </lineage>
</organism>
<proteinExistence type="predicted"/>
<dbReference type="RefSeq" id="XP_012946848.1">
    <property type="nucleotide sequence ID" value="XM_013091394.2"/>
</dbReference>
<feature type="transmembrane region" description="Helical" evidence="5">
    <location>
        <begin position="195"/>
        <end position="213"/>
    </location>
</feature>
<evidence type="ECO:0000256" key="1">
    <source>
        <dbReference type="ARBA" id="ARBA00004141"/>
    </source>
</evidence>
<dbReference type="Pfam" id="PF00002">
    <property type="entry name" value="7tm_2"/>
    <property type="match status" value="1"/>
</dbReference>
<sequence length="274" mass="31767">MVFLFPEKAYRVCGPNGLWDNRNGQFSKEGYTYYADCYTEEANKVYQKFMSNKTRAEQEFIRNTVANARMFESVGLCISLITTITSLVIFCYFRSLKCHRTRIHKNLFVAIIVQISMKIILIVDQTVARENGLKNVGASSGDSNTIYDTRIFCEILYSLVEYTKTVKFMWMFIEGLYLHNMIAVSVFSGKPNYKVFYSIGWGVPVLLTIAWVIPMAETTDSKCWYAYYYKPLIWIIEGPRTAVMVVNLFFLLNIIRVLVMKLRESQTNEANKVK</sequence>
<dbReference type="InterPro" id="IPR000832">
    <property type="entry name" value="GPCR_2_secretin-like"/>
</dbReference>
<evidence type="ECO:0000256" key="4">
    <source>
        <dbReference type="ARBA" id="ARBA00023136"/>
    </source>
</evidence>